<evidence type="ECO:0000313" key="1">
    <source>
        <dbReference type="EMBL" id="CAB4144948.1"/>
    </source>
</evidence>
<name>A0A6J5NFD5_9CAUD</name>
<reference evidence="2" key="1">
    <citation type="submission" date="2020-04" db="EMBL/GenBank/DDBJ databases">
        <authorList>
            <person name="Chiriac C."/>
            <person name="Salcher M."/>
            <person name="Ghai R."/>
            <person name="Kavagutti S V."/>
        </authorList>
    </citation>
    <scope>NUCLEOTIDE SEQUENCE</scope>
</reference>
<evidence type="ECO:0000313" key="2">
    <source>
        <dbReference type="EMBL" id="CAB4155905.1"/>
    </source>
</evidence>
<protein>
    <submittedName>
        <fullName evidence="2">Uncharacterized protein</fullName>
    </submittedName>
</protein>
<dbReference type="EMBL" id="LR796634">
    <property type="protein sequence ID" value="CAB4155905.1"/>
    <property type="molecule type" value="Genomic_DNA"/>
</dbReference>
<proteinExistence type="predicted"/>
<sequence>MFYSICEEEEWSIDRYDYARDCHYTDDGEVLSPAIGAEFMFRVGKKLFADVSVEYTDKGVIKFIDEVAATMRVKRPTDDEIEKFCALVASVYHESDIEEFNVVLAEYIHDCTYDEWNDMFSSHDLYIDTSVDQPTGWGEDK</sequence>
<organism evidence="2">
    <name type="scientific">uncultured Caudovirales phage</name>
    <dbReference type="NCBI Taxonomy" id="2100421"/>
    <lineage>
        <taxon>Viruses</taxon>
        <taxon>Duplodnaviria</taxon>
        <taxon>Heunggongvirae</taxon>
        <taxon>Uroviricota</taxon>
        <taxon>Caudoviricetes</taxon>
        <taxon>Peduoviridae</taxon>
        <taxon>Maltschvirus</taxon>
        <taxon>Maltschvirus maltsch</taxon>
    </lineage>
</organism>
<accession>A0A6J5NFD5</accession>
<dbReference type="EMBL" id="LR796441">
    <property type="protein sequence ID" value="CAB4144948.1"/>
    <property type="molecule type" value="Genomic_DNA"/>
</dbReference>
<gene>
    <name evidence="1" type="ORF">UFOVP467_8</name>
    <name evidence="2" type="ORF">UFOVP657_26</name>
</gene>